<feature type="non-terminal residue" evidence="1">
    <location>
        <position position="117"/>
    </location>
</feature>
<dbReference type="EMBL" id="CAJVPT010049168">
    <property type="protein sequence ID" value="CAG8743412.1"/>
    <property type="molecule type" value="Genomic_DNA"/>
</dbReference>
<protein>
    <submittedName>
        <fullName evidence="1">15692_t:CDS:1</fullName>
    </submittedName>
</protein>
<sequence>MVRIRKKTSNRTSTAQRAKVKKKARESKKKNRKEAKKNPQLHKKKKKKDPGIPNSFPFKDQILAEVAEARRMAMEEKQQQKDQKRSDPTSNGQTASVQANQTSSTGLKPSLISNEMD</sequence>
<evidence type="ECO:0000313" key="1">
    <source>
        <dbReference type="EMBL" id="CAG8743412.1"/>
    </source>
</evidence>
<gene>
    <name evidence="1" type="ORF">ACOLOM_LOCUS12304</name>
</gene>
<name>A0ACA9QAS8_9GLOM</name>
<organism evidence="1 2">
    <name type="scientific">Acaulospora colombiana</name>
    <dbReference type="NCBI Taxonomy" id="27376"/>
    <lineage>
        <taxon>Eukaryota</taxon>
        <taxon>Fungi</taxon>
        <taxon>Fungi incertae sedis</taxon>
        <taxon>Mucoromycota</taxon>
        <taxon>Glomeromycotina</taxon>
        <taxon>Glomeromycetes</taxon>
        <taxon>Diversisporales</taxon>
        <taxon>Acaulosporaceae</taxon>
        <taxon>Acaulospora</taxon>
    </lineage>
</organism>
<dbReference type="Proteomes" id="UP000789525">
    <property type="component" value="Unassembled WGS sequence"/>
</dbReference>
<keyword evidence="2" id="KW-1185">Reference proteome</keyword>
<accession>A0ACA9QAS8</accession>
<evidence type="ECO:0000313" key="2">
    <source>
        <dbReference type="Proteomes" id="UP000789525"/>
    </source>
</evidence>
<reference evidence="1" key="1">
    <citation type="submission" date="2021-06" db="EMBL/GenBank/DDBJ databases">
        <authorList>
            <person name="Kallberg Y."/>
            <person name="Tangrot J."/>
            <person name="Rosling A."/>
        </authorList>
    </citation>
    <scope>NUCLEOTIDE SEQUENCE</scope>
    <source>
        <strain evidence="1">CL356</strain>
    </source>
</reference>
<comment type="caution">
    <text evidence="1">The sequence shown here is derived from an EMBL/GenBank/DDBJ whole genome shotgun (WGS) entry which is preliminary data.</text>
</comment>
<proteinExistence type="predicted"/>